<evidence type="ECO:0000313" key="3">
    <source>
        <dbReference type="Proteomes" id="UP000823775"/>
    </source>
</evidence>
<comment type="caution">
    <text evidence="2">The sequence shown here is derived from an EMBL/GenBank/DDBJ whole genome shotgun (WGS) entry which is preliminary data.</text>
</comment>
<accession>A0ABS8UUD7</accession>
<keyword evidence="3" id="KW-1185">Reference proteome</keyword>
<sequence length="110" mass="12098">MTSPSDEGSAEADSNGDNHPADTSWKGNNDAEKAGEDESNVEKSNDKYSASKLSNEKEEDSGITPEARSKIWFLQGARDVYYAGLNLNEKGNPRRSIHEEPKIQINALNE</sequence>
<reference evidence="2 3" key="1">
    <citation type="journal article" date="2021" name="BMC Genomics">
        <title>Datura genome reveals duplications of psychoactive alkaloid biosynthetic genes and high mutation rate following tissue culture.</title>
        <authorList>
            <person name="Rajewski A."/>
            <person name="Carter-House D."/>
            <person name="Stajich J."/>
            <person name="Litt A."/>
        </authorList>
    </citation>
    <scope>NUCLEOTIDE SEQUENCE [LARGE SCALE GENOMIC DNA]</scope>
    <source>
        <strain evidence="2">AR-01</strain>
    </source>
</reference>
<dbReference type="EMBL" id="JACEIK010002523">
    <property type="protein sequence ID" value="MCD9637628.1"/>
    <property type="molecule type" value="Genomic_DNA"/>
</dbReference>
<evidence type="ECO:0000313" key="2">
    <source>
        <dbReference type="EMBL" id="MCD9637628.1"/>
    </source>
</evidence>
<protein>
    <submittedName>
        <fullName evidence="2">Uncharacterized protein</fullName>
    </submittedName>
</protein>
<feature type="non-terminal residue" evidence="2">
    <location>
        <position position="110"/>
    </location>
</feature>
<feature type="compositionally biased region" description="Basic and acidic residues" evidence="1">
    <location>
        <begin position="29"/>
        <end position="46"/>
    </location>
</feature>
<name>A0ABS8UUD7_DATST</name>
<feature type="region of interest" description="Disordered" evidence="1">
    <location>
        <begin position="88"/>
        <end position="110"/>
    </location>
</feature>
<evidence type="ECO:0000256" key="1">
    <source>
        <dbReference type="SAM" id="MobiDB-lite"/>
    </source>
</evidence>
<feature type="region of interest" description="Disordered" evidence="1">
    <location>
        <begin position="1"/>
        <end position="70"/>
    </location>
</feature>
<dbReference type="Proteomes" id="UP000823775">
    <property type="component" value="Unassembled WGS sequence"/>
</dbReference>
<gene>
    <name evidence="2" type="ORF">HAX54_021030</name>
</gene>
<proteinExistence type="predicted"/>
<organism evidence="2 3">
    <name type="scientific">Datura stramonium</name>
    <name type="common">Jimsonweed</name>
    <name type="synonym">Common thornapple</name>
    <dbReference type="NCBI Taxonomy" id="4076"/>
    <lineage>
        <taxon>Eukaryota</taxon>
        <taxon>Viridiplantae</taxon>
        <taxon>Streptophyta</taxon>
        <taxon>Embryophyta</taxon>
        <taxon>Tracheophyta</taxon>
        <taxon>Spermatophyta</taxon>
        <taxon>Magnoliopsida</taxon>
        <taxon>eudicotyledons</taxon>
        <taxon>Gunneridae</taxon>
        <taxon>Pentapetalae</taxon>
        <taxon>asterids</taxon>
        <taxon>lamiids</taxon>
        <taxon>Solanales</taxon>
        <taxon>Solanaceae</taxon>
        <taxon>Solanoideae</taxon>
        <taxon>Datureae</taxon>
        <taxon>Datura</taxon>
    </lineage>
</organism>